<dbReference type="InterPro" id="IPR029058">
    <property type="entry name" value="AB_hydrolase_fold"/>
</dbReference>
<name>A0A507E2B3_9FUNG</name>
<dbReference type="EC" id="3.1.2.12" evidence="2 7"/>
<keyword evidence="9" id="KW-1185">Reference proteome</keyword>
<evidence type="ECO:0000256" key="1">
    <source>
        <dbReference type="ARBA" id="ARBA00005622"/>
    </source>
</evidence>
<comment type="function">
    <text evidence="7">Serine hydrolase involved in the detoxification of formaldehyde.</text>
</comment>
<dbReference type="EMBL" id="QEAQ01000044">
    <property type="protein sequence ID" value="TPX57966.1"/>
    <property type="molecule type" value="Genomic_DNA"/>
</dbReference>
<organism evidence="8 9">
    <name type="scientific">Powellomyces hirtus</name>
    <dbReference type="NCBI Taxonomy" id="109895"/>
    <lineage>
        <taxon>Eukaryota</taxon>
        <taxon>Fungi</taxon>
        <taxon>Fungi incertae sedis</taxon>
        <taxon>Chytridiomycota</taxon>
        <taxon>Chytridiomycota incertae sedis</taxon>
        <taxon>Chytridiomycetes</taxon>
        <taxon>Spizellomycetales</taxon>
        <taxon>Powellomycetaceae</taxon>
        <taxon>Powellomyces</taxon>
    </lineage>
</organism>
<evidence type="ECO:0000256" key="2">
    <source>
        <dbReference type="ARBA" id="ARBA00012479"/>
    </source>
</evidence>
<evidence type="ECO:0000256" key="6">
    <source>
        <dbReference type="PIRSR" id="PIRSR614186-1"/>
    </source>
</evidence>
<dbReference type="GO" id="GO:0018738">
    <property type="term" value="F:S-formylglutathione hydrolase activity"/>
    <property type="evidence" value="ECO:0007669"/>
    <property type="project" value="UniProtKB-EC"/>
</dbReference>
<evidence type="ECO:0000256" key="3">
    <source>
        <dbReference type="ARBA" id="ARBA00016774"/>
    </source>
</evidence>
<comment type="catalytic activity">
    <reaction evidence="7">
        <text>S-formylglutathione + H2O = formate + glutathione + H(+)</text>
        <dbReference type="Rhea" id="RHEA:14961"/>
        <dbReference type="ChEBI" id="CHEBI:15377"/>
        <dbReference type="ChEBI" id="CHEBI:15378"/>
        <dbReference type="ChEBI" id="CHEBI:15740"/>
        <dbReference type="ChEBI" id="CHEBI:57688"/>
        <dbReference type="ChEBI" id="CHEBI:57925"/>
        <dbReference type="EC" id="3.1.2.12"/>
    </reaction>
</comment>
<sequence>MAPTEIREISRSKASGGYVVKFEHDSPLSRCSMKFSVFVPPGYEKKNSKKYPILYWLSGLTCNEDNFMQKAGGKDKLAELGIVLVCPDTSPRGLGIEGEDDSWDLGTGAGFYVDATVEKWNGYNMYSYITQELWEVVNSNFNVDPSRAGIFGHSMGGHGAIVSGLRNPDKYKSVSAFAPIANPIDCPWGKKSLGAYLGTDNQEAWKVYDSTEVMKAYNGPSRTILVDQGTADNFLKEQLQTEKVAKVGNARVKVELRMQDGYDHSYFFISTFINDHLGFHAEKLKA</sequence>
<dbReference type="GO" id="GO:0046294">
    <property type="term" value="P:formaldehyde catabolic process"/>
    <property type="evidence" value="ECO:0007669"/>
    <property type="project" value="InterPro"/>
</dbReference>
<evidence type="ECO:0000256" key="5">
    <source>
        <dbReference type="ARBA" id="ARBA00022801"/>
    </source>
</evidence>
<dbReference type="Pfam" id="PF00756">
    <property type="entry name" value="Esterase"/>
    <property type="match status" value="1"/>
</dbReference>
<proteinExistence type="inferred from homology"/>
<feature type="active site" description="Charge relay system" evidence="6">
    <location>
        <position position="232"/>
    </location>
</feature>
<comment type="caution">
    <text evidence="8">The sequence shown here is derived from an EMBL/GenBank/DDBJ whole genome shotgun (WGS) entry which is preliminary data.</text>
</comment>
<keyword evidence="4 7" id="KW-0719">Serine esterase</keyword>
<dbReference type="PANTHER" id="PTHR10061">
    <property type="entry name" value="S-FORMYLGLUTATHIONE HYDROLASE"/>
    <property type="match status" value="1"/>
</dbReference>
<dbReference type="PANTHER" id="PTHR10061:SF0">
    <property type="entry name" value="S-FORMYLGLUTATHIONE HYDROLASE"/>
    <property type="match status" value="1"/>
</dbReference>
<accession>A0A507E2B3</accession>
<evidence type="ECO:0000313" key="9">
    <source>
        <dbReference type="Proteomes" id="UP000318582"/>
    </source>
</evidence>
<dbReference type="GO" id="GO:0052689">
    <property type="term" value="F:carboxylic ester hydrolase activity"/>
    <property type="evidence" value="ECO:0007669"/>
    <property type="project" value="UniProtKB-KW"/>
</dbReference>
<dbReference type="NCBIfam" id="TIGR02821">
    <property type="entry name" value="fghA_ester_D"/>
    <property type="match status" value="1"/>
</dbReference>
<comment type="subcellular location">
    <subcellularLocation>
        <location evidence="7">Cytoplasm</location>
    </subcellularLocation>
</comment>
<gene>
    <name evidence="8" type="ORF">PhCBS80983_g03448</name>
</gene>
<dbReference type="AlphaFoldDB" id="A0A507E2B3"/>
<dbReference type="GO" id="GO:0005829">
    <property type="term" value="C:cytosol"/>
    <property type="evidence" value="ECO:0007669"/>
    <property type="project" value="TreeGrafter"/>
</dbReference>
<keyword evidence="5 7" id="KW-0378">Hydrolase</keyword>
<dbReference type="InterPro" id="IPR014186">
    <property type="entry name" value="S-formylglutathione_hydrol"/>
</dbReference>
<evidence type="ECO:0000313" key="8">
    <source>
        <dbReference type="EMBL" id="TPX57966.1"/>
    </source>
</evidence>
<evidence type="ECO:0000256" key="4">
    <source>
        <dbReference type="ARBA" id="ARBA00022487"/>
    </source>
</evidence>
<feature type="active site" description="Charge relay system" evidence="6">
    <location>
        <position position="264"/>
    </location>
</feature>
<protein>
    <recommendedName>
        <fullName evidence="3 7">S-formylglutathione hydrolase</fullName>
        <ecNumber evidence="2 7">3.1.2.12</ecNumber>
    </recommendedName>
</protein>
<dbReference type="Proteomes" id="UP000318582">
    <property type="component" value="Unassembled WGS sequence"/>
</dbReference>
<evidence type="ECO:0000256" key="7">
    <source>
        <dbReference type="RuleBase" id="RU363068"/>
    </source>
</evidence>
<comment type="similarity">
    <text evidence="1 7">Belongs to the esterase D family.</text>
</comment>
<keyword evidence="7" id="KW-0963">Cytoplasm</keyword>
<feature type="active site" description="Charge relay system" evidence="6">
    <location>
        <position position="154"/>
    </location>
</feature>
<dbReference type="FunFam" id="3.40.50.1820:FF:000002">
    <property type="entry name" value="S-formylglutathione hydrolase"/>
    <property type="match status" value="1"/>
</dbReference>
<dbReference type="STRING" id="109895.A0A507E2B3"/>
<dbReference type="Gene3D" id="3.40.50.1820">
    <property type="entry name" value="alpha/beta hydrolase"/>
    <property type="match status" value="1"/>
</dbReference>
<dbReference type="InterPro" id="IPR000801">
    <property type="entry name" value="Esterase-like"/>
</dbReference>
<reference evidence="8 9" key="1">
    <citation type="journal article" date="2019" name="Sci. Rep.">
        <title>Comparative genomics of chytrid fungi reveal insights into the obligate biotrophic and pathogenic lifestyle of Synchytrium endobioticum.</title>
        <authorList>
            <person name="van de Vossenberg B.T.L.H."/>
            <person name="Warris S."/>
            <person name="Nguyen H.D.T."/>
            <person name="van Gent-Pelzer M.P.E."/>
            <person name="Joly D.L."/>
            <person name="van de Geest H.C."/>
            <person name="Bonants P.J.M."/>
            <person name="Smith D.S."/>
            <person name="Levesque C.A."/>
            <person name="van der Lee T.A.J."/>
        </authorList>
    </citation>
    <scope>NUCLEOTIDE SEQUENCE [LARGE SCALE GENOMIC DNA]</scope>
    <source>
        <strain evidence="8 9">CBS 809.83</strain>
    </source>
</reference>
<dbReference type="SUPFAM" id="SSF53474">
    <property type="entry name" value="alpha/beta-Hydrolases"/>
    <property type="match status" value="1"/>
</dbReference>